<feature type="domain" description="Schlafen AlbA-2" evidence="1">
    <location>
        <begin position="20"/>
        <end position="147"/>
    </location>
</feature>
<evidence type="ECO:0000313" key="3">
    <source>
        <dbReference type="Proteomes" id="UP000001025"/>
    </source>
</evidence>
<dbReference type="InterPro" id="IPR007421">
    <property type="entry name" value="Schlafen_AlbA_2_dom"/>
</dbReference>
<evidence type="ECO:0000313" key="2">
    <source>
        <dbReference type="EMBL" id="CAD71597.1"/>
    </source>
</evidence>
<dbReference type="PATRIC" id="fig|243090.15.peg.235"/>
<sequence length="316" mass="35782">MIDWANTTTDDFLQSVPLAEDDRWEFKSAMFLERSNKGEFQKELSKQVSALANSGGGNLVFGLSDSRVLEPCEQRVGRQPMKDYLATLVEQSVEYPLRQFKVHRIPFTGDDSNSVFVVEVDDSLAAPDQAKSDRVYYYRIDGHTKPAPHFYVELLRQRETRAVLEIQCVEYHVEKFLGTETGIVEVLMVLPIRNVSFQSATSWGVLIEHTRQDDSWEIRPTGEKLDEARCFMGSPTPLLPQASTRLCIPLRGRAYDQAGALAAVQKLWKSVGFSFRPVTQNHVGQPIAFGDWPDRIKTAVAMRELDEQLSAVLPRD</sequence>
<dbReference type="InterPro" id="IPR038461">
    <property type="entry name" value="Schlafen_AlbA_2_dom_sf"/>
</dbReference>
<name>Q7UYP5_RHOBA</name>
<dbReference type="Gene3D" id="3.30.950.30">
    <property type="entry name" value="Schlafen, AAA domain"/>
    <property type="match status" value="1"/>
</dbReference>
<organism evidence="2 3">
    <name type="scientific">Rhodopirellula baltica (strain DSM 10527 / NCIMB 13988 / SH1)</name>
    <dbReference type="NCBI Taxonomy" id="243090"/>
    <lineage>
        <taxon>Bacteria</taxon>
        <taxon>Pseudomonadati</taxon>
        <taxon>Planctomycetota</taxon>
        <taxon>Planctomycetia</taxon>
        <taxon>Pirellulales</taxon>
        <taxon>Pirellulaceae</taxon>
        <taxon>Rhodopirellula</taxon>
    </lineage>
</organism>
<dbReference type="AlphaFoldDB" id="Q7UYP5"/>
<dbReference type="OrthoDB" id="274516at2"/>
<dbReference type="KEGG" id="rba:RB461"/>
<evidence type="ECO:0000259" key="1">
    <source>
        <dbReference type="Pfam" id="PF04326"/>
    </source>
</evidence>
<proteinExistence type="predicted"/>
<dbReference type="HOGENOM" id="CLU_879625_0_0_0"/>
<dbReference type="eggNOG" id="COG2865">
    <property type="taxonomic scope" value="Bacteria"/>
</dbReference>
<keyword evidence="3" id="KW-1185">Reference proteome</keyword>
<dbReference type="STRING" id="243090.RB461"/>
<gene>
    <name evidence="2" type="ordered locus">RB461</name>
</gene>
<protein>
    <recommendedName>
        <fullName evidence="1">Schlafen AlbA-2 domain-containing protein</fullName>
    </recommendedName>
</protein>
<dbReference type="EMBL" id="BX294133">
    <property type="protein sequence ID" value="CAD71597.1"/>
    <property type="molecule type" value="Genomic_DNA"/>
</dbReference>
<reference evidence="2 3" key="1">
    <citation type="journal article" date="2003" name="Proc. Natl. Acad. Sci. U.S.A.">
        <title>Complete genome sequence of the marine planctomycete Pirellula sp. strain 1.</title>
        <authorList>
            <person name="Gloeckner F.O."/>
            <person name="Kube M."/>
            <person name="Bauer M."/>
            <person name="Teeling H."/>
            <person name="Lombardot T."/>
            <person name="Ludwig W."/>
            <person name="Gade D."/>
            <person name="Beck A."/>
            <person name="Borzym K."/>
            <person name="Heitmann K."/>
            <person name="Rabus R."/>
            <person name="Schlesner H."/>
            <person name="Amann R."/>
            <person name="Reinhardt R."/>
        </authorList>
    </citation>
    <scope>NUCLEOTIDE SEQUENCE [LARGE SCALE GENOMIC DNA]</scope>
    <source>
        <strain evidence="3">DSM 10527 / NCIMB 13988 / SH1</strain>
    </source>
</reference>
<dbReference type="RefSeq" id="WP_011117925.1">
    <property type="nucleotide sequence ID" value="NC_005027.1"/>
</dbReference>
<dbReference type="EnsemblBacteria" id="CAD71597">
    <property type="protein sequence ID" value="CAD71597"/>
    <property type="gene ID" value="RB461"/>
</dbReference>
<dbReference type="Pfam" id="PF04326">
    <property type="entry name" value="SLFN_AlbA_2"/>
    <property type="match status" value="1"/>
</dbReference>
<dbReference type="InParanoid" id="Q7UYP5"/>
<dbReference type="Proteomes" id="UP000001025">
    <property type="component" value="Chromosome"/>
</dbReference>
<accession>Q7UYP5</accession>